<dbReference type="AlphaFoldDB" id="A0A2P6RKZ2"/>
<dbReference type="GO" id="GO:0032588">
    <property type="term" value="C:trans-Golgi network membrane"/>
    <property type="evidence" value="ECO:0007669"/>
    <property type="project" value="TreeGrafter"/>
</dbReference>
<dbReference type="GO" id="GO:0030658">
    <property type="term" value="C:transport vesicle membrane"/>
    <property type="evidence" value="ECO:0007669"/>
    <property type="project" value="UniProtKB-SubCell"/>
</dbReference>
<keyword evidence="3 7" id="KW-0812">Transmembrane</keyword>
<feature type="transmembrane region" description="Helical" evidence="7">
    <location>
        <begin position="20"/>
        <end position="39"/>
    </location>
</feature>
<evidence type="ECO:0000256" key="2">
    <source>
        <dbReference type="ARBA" id="ARBA00010482"/>
    </source>
</evidence>
<evidence type="ECO:0000313" key="9">
    <source>
        <dbReference type="Proteomes" id="UP000238479"/>
    </source>
</evidence>
<evidence type="ECO:0000256" key="5">
    <source>
        <dbReference type="ARBA" id="ARBA00023136"/>
    </source>
</evidence>
<dbReference type="PANTHER" id="PTHR10687">
    <property type="entry name" value="SECRETORY CARRIER-ASSOCIATED MEMBRANE PROTEIN SCAMP"/>
    <property type="match status" value="1"/>
</dbReference>
<accession>A0A2P6RKZ2</accession>
<dbReference type="STRING" id="74649.A0A2P6RKZ2"/>
<feature type="transmembrane region" description="Helical" evidence="7">
    <location>
        <begin position="73"/>
        <end position="91"/>
    </location>
</feature>
<keyword evidence="7" id="KW-1003">Cell membrane</keyword>
<dbReference type="InterPro" id="IPR007273">
    <property type="entry name" value="SCAMP"/>
</dbReference>
<comment type="caution">
    <text evidence="8">The sequence shown here is derived from an EMBL/GenBank/DDBJ whole genome shotgun (WGS) entry which is preliminary data.</text>
</comment>
<dbReference type="GO" id="GO:0005886">
    <property type="term" value="C:plasma membrane"/>
    <property type="evidence" value="ECO:0007669"/>
    <property type="project" value="UniProtKB-SubCell"/>
</dbReference>
<keyword evidence="7" id="KW-0813">Transport</keyword>
<dbReference type="PANTHER" id="PTHR10687:SF2">
    <property type="entry name" value="SECRETORY CARRIER-ASSOCIATED MEMBRANE PROTEIN"/>
    <property type="match status" value="1"/>
</dbReference>
<dbReference type="Proteomes" id="UP000238479">
    <property type="component" value="Chromosome 2"/>
</dbReference>
<evidence type="ECO:0000313" key="8">
    <source>
        <dbReference type="EMBL" id="PRQ47083.1"/>
    </source>
</evidence>
<protein>
    <recommendedName>
        <fullName evidence="7">Secretory carrier-associated membrane protein</fullName>
        <shortName evidence="7">Secretory carrier membrane protein</shortName>
    </recommendedName>
</protein>
<dbReference type="GO" id="GO:0015031">
    <property type="term" value="P:protein transport"/>
    <property type="evidence" value="ECO:0007669"/>
    <property type="project" value="InterPro"/>
</dbReference>
<proteinExistence type="inferred from homology"/>
<sequence length="95" mass="10776">MYLSDFDANWMVFTNCRFQIFFLAIIYALLGIPLSYVLWYRTLYRAMRTDSALKFGGGILAAIDVFPNHAVVGVSLVVMPAAFICLLKLFLKVND</sequence>
<keyword evidence="9" id="KW-1185">Reference proteome</keyword>
<evidence type="ECO:0000256" key="7">
    <source>
        <dbReference type="RuleBase" id="RU363122"/>
    </source>
</evidence>
<comment type="subcellular location">
    <subcellularLocation>
        <location evidence="7">Cell membrane</location>
        <topology evidence="7">Multi-pass membrane protein</topology>
    </subcellularLocation>
    <subcellularLocation>
        <location evidence="7">Cytoplasmic vesicle</location>
        <location evidence="7">Secretory vesicle membrane</location>
        <topology evidence="7">Multi-pass membrane protein</topology>
    </subcellularLocation>
</comment>
<keyword evidence="5 7" id="KW-0472">Membrane</keyword>
<keyword evidence="4 7" id="KW-1133">Transmembrane helix</keyword>
<gene>
    <name evidence="8" type="ORF">RchiOBHm_Chr2g0095861</name>
</gene>
<evidence type="ECO:0000256" key="3">
    <source>
        <dbReference type="ARBA" id="ARBA00022692"/>
    </source>
</evidence>
<comment type="function">
    <text evidence="1 7">Probably involved in membrane trafficking.</text>
</comment>
<keyword evidence="6 7" id="KW-0968">Cytoplasmic vesicle</keyword>
<evidence type="ECO:0000256" key="6">
    <source>
        <dbReference type="ARBA" id="ARBA00023329"/>
    </source>
</evidence>
<name>A0A2P6RKZ2_ROSCH</name>
<reference evidence="8 9" key="1">
    <citation type="journal article" date="2018" name="Nat. Genet.">
        <title>The Rosa genome provides new insights in the design of modern roses.</title>
        <authorList>
            <person name="Bendahmane M."/>
        </authorList>
    </citation>
    <scope>NUCLEOTIDE SEQUENCE [LARGE SCALE GENOMIC DNA]</scope>
    <source>
        <strain evidence="9">cv. Old Blush</strain>
    </source>
</reference>
<comment type="similarity">
    <text evidence="2 7">Belongs to the SCAMP family.</text>
</comment>
<dbReference type="EMBL" id="PDCK01000040">
    <property type="protein sequence ID" value="PRQ47083.1"/>
    <property type="molecule type" value="Genomic_DNA"/>
</dbReference>
<evidence type="ECO:0000256" key="4">
    <source>
        <dbReference type="ARBA" id="ARBA00022989"/>
    </source>
</evidence>
<dbReference type="Pfam" id="PF04144">
    <property type="entry name" value="SCAMP"/>
    <property type="match status" value="1"/>
</dbReference>
<organism evidence="8 9">
    <name type="scientific">Rosa chinensis</name>
    <name type="common">China rose</name>
    <dbReference type="NCBI Taxonomy" id="74649"/>
    <lineage>
        <taxon>Eukaryota</taxon>
        <taxon>Viridiplantae</taxon>
        <taxon>Streptophyta</taxon>
        <taxon>Embryophyta</taxon>
        <taxon>Tracheophyta</taxon>
        <taxon>Spermatophyta</taxon>
        <taxon>Magnoliopsida</taxon>
        <taxon>eudicotyledons</taxon>
        <taxon>Gunneridae</taxon>
        <taxon>Pentapetalae</taxon>
        <taxon>rosids</taxon>
        <taxon>fabids</taxon>
        <taxon>Rosales</taxon>
        <taxon>Rosaceae</taxon>
        <taxon>Rosoideae</taxon>
        <taxon>Rosoideae incertae sedis</taxon>
        <taxon>Rosa</taxon>
    </lineage>
</organism>
<dbReference type="GO" id="GO:0055038">
    <property type="term" value="C:recycling endosome membrane"/>
    <property type="evidence" value="ECO:0007669"/>
    <property type="project" value="TreeGrafter"/>
</dbReference>
<comment type="caution">
    <text evidence="7">Lacks conserved residue(s) required for the propagation of feature annotation.</text>
</comment>
<evidence type="ECO:0000256" key="1">
    <source>
        <dbReference type="ARBA" id="ARBA00004003"/>
    </source>
</evidence>
<dbReference type="Gramene" id="PRQ47083">
    <property type="protein sequence ID" value="PRQ47083"/>
    <property type="gene ID" value="RchiOBHm_Chr2g0095861"/>
</dbReference>